<keyword evidence="2" id="KW-1185">Reference proteome</keyword>
<dbReference type="STRING" id="3750.A0A498JQP4"/>
<accession>A0A498JQP4</accession>
<comment type="caution">
    <text evidence="1">The sequence shown here is derived from an EMBL/GenBank/DDBJ whole genome shotgun (WGS) entry which is preliminary data.</text>
</comment>
<dbReference type="InterPro" id="IPR036628">
    <property type="entry name" value="Clp_N_dom_sf"/>
</dbReference>
<gene>
    <name evidence="1" type="ORF">DVH24_036034</name>
</gene>
<dbReference type="PANTHER" id="PTHR47016">
    <property type="entry name" value="ATP-DEPENDENT CLP PROTEASE ATP-BINDING SUBUNIT CLPT1, CHLOROPLASTIC"/>
    <property type="match status" value="1"/>
</dbReference>
<organism evidence="1 2">
    <name type="scientific">Malus domestica</name>
    <name type="common">Apple</name>
    <name type="synonym">Pyrus malus</name>
    <dbReference type="NCBI Taxonomy" id="3750"/>
    <lineage>
        <taxon>Eukaryota</taxon>
        <taxon>Viridiplantae</taxon>
        <taxon>Streptophyta</taxon>
        <taxon>Embryophyta</taxon>
        <taxon>Tracheophyta</taxon>
        <taxon>Spermatophyta</taxon>
        <taxon>Magnoliopsida</taxon>
        <taxon>eudicotyledons</taxon>
        <taxon>Gunneridae</taxon>
        <taxon>Pentapetalae</taxon>
        <taxon>rosids</taxon>
        <taxon>fabids</taxon>
        <taxon>Rosales</taxon>
        <taxon>Rosaceae</taxon>
        <taxon>Amygdaloideae</taxon>
        <taxon>Maleae</taxon>
        <taxon>Malus</taxon>
    </lineage>
</organism>
<protein>
    <recommendedName>
        <fullName evidence="3">Clp R domain-containing protein</fullName>
    </recommendedName>
</protein>
<evidence type="ECO:0008006" key="3">
    <source>
        <dbReference type="Google" id="ProtNLM"/>
    </source>
</evidence>
<evidence type="ECO:0000313" key="2">
    <source>
        <dbReference type="Proteomes" id="UP000290289"/>
    </source>
</evidence>
<dbReference type="Proteomes" id="UP000290289">
    <property type="component" value="Chromosome 6"/>
</dbReference>
<name>A0A498JQP4_MALDO</name>
<dbReference type="Gene3D" id="1.10.1780.10">
    <property type="entry name" value="Clp, N-terminal domain"/>
    <property type="match status" value="1"/>
</dbReference>
<dbReference type="InterPro" id="IPR044217">
    <property type="entry name" value="CLPT1/2"/>
</dbReference>
<evidence type="ECO:0000313" key="1">
    <source>
        <dbReference type="EMBL" id="RXH97366.1"/>
    </source>
</evidence>
<dbReference type="AlphaFoldDB" id="A0A498JQP4"/>
<reference evidence="1 2" key="1">
    <citation type="submission" date="2018-10" db="EMBL/GenBank/DDBJ databases">
        <title>A high-quality apple genome assembly.</title>
        <authorList>
            <person name="Hu J."/>
        </authorList>
    </citation>
    <scope>NUCLEOTIDE SEQUENCE [LARGE SCALE GENOMIC DNA]</scope>
    <source>
        <strain evidence="2">cv. HFTH1</strain>
        <tissue evidence="1">Young leaf</tissue>
    </source>
</reference>
<sequence length="156" mass="16965">MALHSLSKLPTTTFALIPRTELDSTTRPNNLQSPWLSANSLSLPPSSLRIRTQEPKLHRFSATVCLSLSTANAEIVSSIEKVPNQEAKYATTGTEAILMGIHIEGDSMEITTSYLLLGIWYEGESSGHKIMVGLGFNEEKAKELESSSTKPGFIDG</sequence>
<proteinExistence type="predicted"/>
<dbReference type="PANTHER" id="PTHR47016:SF2">
    <property type="entry name" value="ATP-DEPENDENT CLP PROTEASE ATP-BINDING SUBUNIT CLPT2, CHLOROPLASTIC"/>
    <property type="match status" value="1"/>
</dbReference>
<dbReference type="EMBL" id="RDQH01000332">
    <property type="protein sequence ID" value="RXH97366.1"/>
    <property type="molecule type" value="Genomic_DNA"/>
</dbReference>